<comment type="caution">
    <text evidence="2">The sequence shown here is derived from an EMBL/GenBank/DDBJ whole genome shotgun (WGS) entry which is preliminary data.</text>
</comment>
<reference evidence="2" key="1">
    <citation type="journal article" date="2022" name="bioRxiv">
        <title>Sequencing and chromosome-scale assembly of the giantPleurodeles waltlgenome.</title>
        <authorList>
            <person name="Brown T."/>
            <person name="Elewa A."/>
            <person name="Iarovenko S."/>
            <person name="Subramanian E."/>
            <person name="Araus A.J."/>
            <person name="Petzold A."/>
            <person name="Susuki M."/>
            <person name="Suzuki K.-i.T."/>
            <person name="Hayashi T."/>
            <person name="Toyoda A."/>
            <person name="Oliveira C."/>
            <person name="Osipova E."/>
            <person name="Leigh N.D."/>
            <person name="Simon A."/>
            <person name="Yun M.H."/>
        </authorList>
    </citation>
    <scope>NUCLEOTIDE SEQUENCE</scope>
    <source>
        <strain evidence="2">20211129_DDA</strain>
        <tissue evidence="2">Liver</tissue>
    </source>
</reference>
<proteinExistence type="predicted"/>
<keyword evidence="3" id="KW-1185">Reference proteome</keyword>
<evidence type="ECO:0000313" key="3">
    <source>
        <dbReference type="Proteomes" id="UP001066276"/>
    </source>
</evidence>
<dbReference type="Proteomes" id="UP001066276">
    <property type="component" value="Chromosome 10"/>
</dbReference>
<accession>A0AAV7MI44</accession>
<dbReference type="EMBL" id="JANPWB010000014">
    <property type="protein sequence ID" value="KAJ1102430.1"/>
    <property type="molecule type" value="Genomic_DNA"/>
</dbReference>
<evidence type="ECO:0000313" key="2">
    <source>
        <dbReference type="EMBL" id="KAJ1102430.1"/>
    </source>
</evidence>
<protein>
    <submittedName>
        <fullName evidence="2">Uncharacterized protein</fullName>
    </submittedName>
</protein>
<evidence type="ECO:0000256" key="1">
    <source>
        <dbReference type="SAM" id="MobiDB-lite"/>
    </source>
</evidence>
<dbReference type="AlphaFoldDB" id="A0AAV7MI44"/>
<name>A0AAV7MI44_PLEWA</name>
<sequence length="132" mass="14547">MAYYVDEEEYFQGEAEVPYDYQMEERLVQALGHLVQDSVNQALIKALKPFAQHLKSFGRRELMGQPHSETLARQSQISDVGLAPRDSVGTLSSADICSQMASSVLKDYEYGTGVSSDPPSPFLASAPSRTEV</sequence>
<gene>
    <name evidence="2" type="ORF">NDU88_007480</name>
</gene>
<feature type="region of interest" description="Disordered" evidence="1">
    <location>
        <begin position="109"/>
        <end position="132"/>
    </location>
</feature>
<organism evidence="2 3">
    <name type="scientific">Pleurodeles waltl</name>
    <name type="common">Iberian ribbed newt</name>
    <dbReference type="NCBI Taxonomy" id="8319"/>
    <lineage>
        <taxon>Eukaryota</taxon>
        <taxon>Metazoa</taxon>
        <taxon>Chordata</taxon>
        <taxon>Craniata</taxon>
        <taxon>Vertebrata</taxon>
        <taxon>Euteleostomi</taxon>
        <taxon>Amphibia</taxon>
        <taxon>Batrachia</taxon>
        <taxon>Caudata</taxon>
        <taxon>Salamandroidea</taxon>
        <taxon>Salamandridae</taxon>
        <taxon>Pleurodelinae</taxon>
        <taxon>Pleurodeles</taxon>
    </lineage>
</organism>